<dbReference type="Ensembl" id="ENSAMET00000042448.1">
    <property type="protein sequence ID" value="ENSAMEP00000030227.1"/>
    <property type="gene ID" value="ENSAMEG00000030249.1"/>
</dbReference>
<keyword evidence="1" id="KW-0689">Ribosomal protein</keyword>
<sequence length="149" mass="16282">GEIQEHRPVGCAEVGRCHRSHSSCGRSLLEPSLTRPRQPAGAVSLVVTDPRAAHQPLVETSYVNPPAIAPCNPDSPLCCVDTAVPHDSTGAHAAGRRWWVLAWEVLHTCGTVSCEPHRRPRLISPKKAVTTEEFQGEWLPVSRMYCFSA</sequence>
<dbReference type="GO" id="GO:0006412">
    <property type="term" value="P:translation"/>
    <property type="evidence" value="ECO:0007669"/>
    <property type="project" value="InterPro"/>
</dbReference>
<reference evidence="3 4" key="1">
    <citation type="journal article" date="2010" name="Nature">
        <title>The sequence and de novo assembly of the giant panda genome.</title>
        <authorList>
            <person name="Li R."/>
            <person name="Fan W."/>
            <person name="Tian G."/>
            <person name="Zhu H."/>
            <person name="He L."/>
            <person name="Cai J."/>
            <person name="Huang Q."/>
            <person name="Cai Q."/>
            <person name="Li B."/>
            <person name="Bai Y."/>
            <person name="Zhang Z."/>
            <person name="Zhang Y."/>
            <person name="Wang W."/>
            <person name="Li J."/>
            <person name="Wei F."/>
            <person name="Li H."/>
            <person name="Jian M."/>
            <person name="Li J."/>
            <person name="Zhang Z."/>
            <person name="Nielsen R."/>
            <person name="Li D."/>
            <person name="Gu W."/>
            <person name="Yang Z."/>
            <person name="Xuan Z."/>
            <person name="Ryder O.A."/>
            <person name="Leung F.C."/>
            <person name="Zhou Y."/>
            <person name="Cao J."/>
            <person name="Sun X."/>
            <person name="Fu Y."/>
            <person name="Fang X."/>
            <person name="Guo X."/>
            <person name="Wang B."/>
            <person name="Hou R."/>
            <person name="Shen F."/>
            <person name="Mu B."/>
            <person name="Ni P."/>
            <person name="Lin R."/>
            <person name="Qian W."/>
            <person name="Wang G."/>
            <person name="Yu C."/>
            <person name="Nie W."/>
            <person name="Wang J."/>
            <person name="Wu Z."/>
            <person name="Liang H."/>
            <person name="Min J."/>
            <person name="Wu Q."/>
            <person name="Cheng S."/>
            <person name="Ruan J."/>
            <person name="Wang M."/>
            <person name="Shi Z."/>
            <person name="Wen M."/>
            <person name="Liu B."/>
            <person name="Ren X."/>
            <person name="Zheng H."/>
            <person name="Dong D."/>
            <person name="Cook K."/>
            <person name="Shan G."/>
            <person name="Zhang H."/>
            <person name="Kosiol C."/>
            <person name="Xie X."/>
            <person name="Lu Z."/>
            <person name="Zheng H."/>
            <person name="Li Y."/>
            <person name="Steiner C.C."/>
            <person name="Lam T.T."/>
            <person name="Lin S."/>
            <person name="Zhang Q."/>
            <person name="Li G."/>
            <person name="Tian J."/>
            <person name="Gong T."/>
            <person name="Liu H."/>
            <person name="Zhang D."/>
            <person name="Fang L."/>
            <person name="Ye C."/>
            <person name="Zhang J."/>
            <person name="Hu W."/>
            <person name="Xu A."/>
            <person name="Ren Y."/>
            <person name="Zhang G."/>
            <person name="Bruford M.W."/>
            <person name="Li Q."/>
            <person name="Ma L."/>
            <person name="Guo Y."/>
            <person name="An N."/>
            <person name="Hu Y."/>
            <person name="Zheng Y."/>
            <person name="Shi Y."/>
            <person name="Li Z."/>
            <person name="Liu Q."/>
            <person name="Chen Y."/>
            <person name="Zhao J."/>
            <person name="Qu N."/>
            <person name="Zhao S."/>
            <person name="Tian F."/>
            <person name="Wang X."/>
            <person name="Wang H."/>
            <person name="Xu L."/>
            <person name="Liu X."/>
            <person name="Vinar T."/>
            <person name="Wang Y."/>
            <person name="Lam T.W."/>
            <person name="Yiu S.M."/>
            <person name="Liu S."/>
            <person name="Zhang H."/>
            <person name="Li D."/>
            <person name="Huang Y."/>
            <person name="Wang X."/>
            <person name="Yang G."/>
            <person name="Jiang Z."/>
            <person name="Wang J."/>
            <person name="Qin N."/>
            <person name="Li L."/>
            <person name="Li J."/>
            <person name="Bolund L."/>
            <person name="Kristiansen K."/>
            <person name="Wong G.K."/>
            <person name="Olson M."/>
            <person name="Zhang X."/>
            <person name="Li S."/>
            <person name="Yang H."/>
            <person name="Wang J."/>
            <person name="Wang J."/>
        </authorList>
    </citation>
    <scope>NUCLEOTIDE SEQUENCE [LARGE SCALE GENOMIC DNA]</scope>
</reference>
<reference evidence="3" key="2">
    <citation type="submission" date="2025-08" db="UniProtKB">
        <authorList>
            <consortium name="Ensembl"/>
        </authorList>
    </citation>
    <scope>IDENTIFICATION</scope>
</reference>
<dbReference type="GO" id="GO:0015935">
    <property type="term" value="C:small ribosomal subunit"/>
    <property type="evidence" value="ECO:0007669"/>
    <property type="project" value="InterPro"/>
</dbReference>
<dbReference type="InParanoid" id="A0A7N5JTV3"/>
<dbReference type="InterPro" id="IPR023591">
    <property type="entry name" value="Ribosomal_uS2_flav_dom_sf"/>
</dbReference>
<dbReference type="GeneTree" id="ENSGT00950000183099"/>
<dbReference type="GO" id="GO:0003735">
    <property type="term" value="F:structural constituent of ribosome"/>
    <property type="evidence" value="ECO:0007669"/>
    <property type="project" value="InterPro"/>
</dbReference>
<reference evidence="3" key="3">
    <citation type="submission" date="2025-09" db="UniProtKB">
        <authorList>
            <consortium name="Ensembl"/>
        </authorList>
    </citation>
    <scope>IDENTIFICATION</scope>
</reference>
<keyword evidence="4" id="KW-1185">Reference proteome</keyword>
<dbReference type="AlphaFoldDB" id="A0A7N5JTV3"/>
<dbReference type="SUPFAM" id="SSF52313">
    <property type="entry name" value="Ribosomal protein S2"/>
    <property type="match status" value="1"/>
</dbReference>
<proteinExistence type="predicted"/>
<evidence type="ECO:0000313" key="4">
    <source>
        <dbReference type="Proteomes" id="UP000008912"/>
    </source>
</evidence>
<dbReference type="InterPro" id="IPR005707">
    <property type="entry name" value="Ribosomal_uS2_euk/arc"/>
</dbReference>
<evidence type="ECO:0000313" key="3">
    <source>
        <dbReference type="Ensembl" id="ENSAMEP00000030227.1"/>
    </source>
</evidence>
<protein>
    <submittedName>
        <fullName evidence="3">Uncharacterized protein</fullName>
    </submittedName>
</protein>
<evidence type="ECO:0000256" key="1">
    <source>
        <dbReference type="ARBA" id="ARBA00022980"/>
    </source>
</evidence>
<dbReference type="Proteomes" id="UP000008912">
    <property type="component" value="Unassembled WGS sequence"/>
</dbReference>
<organism evidence="3 4">
    <name type="scientific">Ailuropoda melanoleuca</name>
    <name type="common">Giant panda</name>
    <dbReference type="NCBI Taxonomy" id="9646"/>
    <lineage>
        <taxon>Eukaryota</taxon>
        <taxon>Metazoa</taxon>
        <taxon>Chordata</taxon>
        <taxon>Craniata</taxon>
        <taxon>Vertebrata</taxon>
        <taxon>Euteleostomi</taxon>
        <taxon>Mammalia</taxon>
        <taxon>Eutheria</taxon>
        <taxon>Laurasiatheria</taxon>
        <taxon>Carnivora</taxon>
        <taxon>Caniformia</taxon>
        <taxon>Ursidae</taxon>
        <taxon>Ailuropoda</taxon>
    </lineage>
</organism>
<keyword evidence="2" id="KW-0687">Ribonucleoprotein</keyword>
<evidence type="ECO:0000256" key="2">
    <source>
        <dbReference type="ARBA" id="ARBA00023274"/>
    </source>
</evidence>
<dbReference type="Gene3D" id="3.40.50.10490">
    <property type="entry name" value="Glucose-6-phosphate isomerase like protein, domain 1"/>
    <property type="match status" value="1"/>
</dbReference>
<dbReference type="PANTHER" id="PTHR11489">
    <property type="entry name" value="40S RIBOSOMAL PROTEIN SA"/>
    <property type="match status" value="1"/>
</dbReference>
<accession>A0A7N5JTV3</accession>
<name>A0A7N5JTV3_AILME</name>